<sequence>MEETFIFPGMTKGWRFDKNFTDESISIRLIKNDMQKSDIKLLVKYLSKTGREEDWEDFMNSEDLLSSNSPEEFEIWATKNPIMTQHLLFNAISLASAFLLNRHALHRVKTKLEKDKVQALLTDISNKDEIIEQLRRNLKTATEQRGYHYSVSQQRKQRATELSTLLSRRIEKMTGTSRTSRPQNRSNVVENTIDEKEFEPKKEGNPSSYLDTLKLRCEICNFLITLRVCN</sequence>
<name>A0A420GLV3_9PEZI</name>
<dbReference type="EMBL" id="MCBQ01022471">
    <property type="protein sequence ID" value="RKF46091.1"/>
    <property type="molecule type" value="Genomic_DNA"/>
</dbReference>
<keyword evidence="1" id="KW-0175">Coiled coil</keyword>
<comment type="caution">
    <text evidence="2">The sequence shown here is derived from an EMBL/GenBank/DDBJ whole genome shotgun (WGS) entry which is preliminary data.</text>
</comment>
<dbReference type="AlphaFoldDB" id="A0A420GLV3"/>
<keyword evidence="3" id="KW-1185">Reference proteome</keyword>
<gene>
    <name evidence="2" type="ORF">GcM3_224048</name>
</gene>
<accession>A0A420GLV3</accession>
<dbReference type="Proteomes" id="UP000283383">
    <property type="component" value="Unassembled WGS sequence"/>
</dbReference>
<reference evidence="2 3" key="1">
    <citation type="journal article" date="2018" name="BMC Genomics">
        <title>Comparative genome analyses reveal sequence features reflecting distinct modes of host-adaptation between dicot and monocot powdery mildew.</title>
        <authorList>
            <person name="Wu Y."/>
            <person name="Ma X."/>
            <person name="Pan Z."/>
            <person name="Kale S.D."/>
            <person name="Song Y."/>
            <person name="King H."/>
            <person name="Zhang Q."/>
            <person name="Presley C."/>
            <person name="Deng X."/>
            <person name="Wei C.I."/>
            <person name="Xiao S."/>
        </authorList>
    </citation>
    <scope>NUCLEOTIDE SEQUENCE [LARGE SCALE GENOMIC DNA]</scope>
    <source>
        <strain evidence="2">UMSG3</strain>
    </source>
</reference>
<protein>
    <submittedName>
        <fullName evidence="2">Uncharacterized protein</fullName>
    </submittedName>
</protein>
<organism evidence="2 3">
    <name type="scientific">Golovinomyces cichoracearum</name>
    <dbReference type="NCBI Taxonomy" id="62708"/>
    <lineage>
        <taxon>Eukaryota</taxon>
        <taxon>Fungi</taxon>
        <taxon>Dikarya</taxon>
        <taxon>Ascomycota</taxon>
        <taxon>Pezizomycotina</taxon>
        <taxon>Leotiomycetes</taxon>
        <taxon>Erysiphales</taxon>
        <taxon>Erysiphaceae</taxon>
        <taxon>Golovinomyces</taxon>
    </lineage>
</organism>
<evidence type="ECO:0000256" key="1">
    <source>
        <dbReference type="SAM" id="Coils"/>
    </source>
</evidence>
<evidence type="ECO:0000313" key="2">
    <source>
        <dbReference type="EMBL" id="RKF46091.1"/>
    </source>
</evidence>
<feature type="non-terminal residue" evidence="2">
    <location>
        <position position="230"/>
    </location>
</feature>
<proteinExistence type="predicted"/>
<feature type="coiled-coil region" evidence="1">
    <location>
        <begin position="117"/>
        <end position="144"/>
    </location>
</feature>
<evidence type="ECO:0000313" key="3">
    <source>
        <dbReference type="Proteomes" id="UP000283383"/>
    </source>
</evidence>